<dbReference type="GO" id="GO:0005829">
    <property type="term" value="C:cytosol"/>
    <property type="evidence" value="ECO:0007669"/>
    <property type="project" value="TreeGrafter"/>
</dbReference>
<feature type="domain" description="Inosine/uridine-preferring nucleoside hydrolase" evidence="3">
    <location>
        <begin position="7"/>
        <end position="300"/>
    </location>
</feature>
<evidence type="ECO:0000259" key="3">
    <source>
        <dbReference type="Pfam" id="PF01156"/>
    </source>
</evidence>
<dbReference type="Gene3D" id="3.90.245.10">
    <property type="entry name" value="Ribonucleoside hydrolase-like"/>
    <property type="match status" value="1"/>
</dbReference>
<dbReference type="InterPro" id="IPR023186">
    <property type="entry name" value="IUNH"/>
</dbReference>
<comment type="caution">
    <text evidence="4">The sequence shown here is derived from an EMBL/GenBank/DDBJ whole genome shotgun (WGS) entry which is preliminary data.</text>
</comment>
<evidence type="ECO:0000256" key="2">
    <source>
        <dbReference type="ARBA" id="ARBA00023295"/>
    </source>
</evidence>
<proteinExistence type="predicted"/>
<gene>
    <name evidence="4" type="ORF">GSF08_02810</name>
</gene>
<reference evidence="4 5" key="1">
    <citation type="submission" date="2019-12" db="EMBL/GenBank/DDBJ databases">
        <authorList>
            <person name="Yang R."/>
        </authorList>
    </citation>
    <scope>NUCLEOTIDE SEQUENCE [LARGE SCALE GENOMIC DNA]</scope>
    <source>
        <strain evidence="4 5">DONG20-135</strain>
    </source>
</reference>
<dbReference type="EMBL" id="WUUQ01000001">
    <property type="protein sequence ID" value="MXQ72876.1"/>
    <property type="molecule type" value="Genomic_DNA"/>
</dbReference>
<protein>
    <recommendedName>
        <fullName evidence="3">Inosine/uridine-preferring nucleoside hydrolase domain-containing protein</fullName>
    </recommendedName>
</protein>
<keyword evidence="1" id="KW-0378">Hydrolase</keyword>
<keyword evidence="5" id="KW-1185">Reference proteome</keyword>
<dbReference type="PANTHER" id="PTHR12304">
    <property type="entry name" value="INOSINE-URIDINE PREFERRING NUCLEOSIDE HYDROLASE"/>
    <property type="match status" value="1"/>
</dbReference>
<dbReference type="GO" id="GO:0006152">
    <property type="term" value="P:purine nucleoside catabolic process"/>
    <property type="evidence" value="ECO:0007669"/>
    <property type="project" value="TreeGrafter"/>
</dbReference>
<organism evidence="4 5">
    <name type="scientific">Copranaerobaculum intestinale</name>
    <dbReference type="NCBI Taxonomy" id="2692629"/>
    <lineage>
        <taxon>Bacteria</taxon>
        <taxon>Bacillati</taxon>
        <taxon>Bacillota</taxon>
        <taxon>Erysipelotrichia</taxon>
        <taxon>Erysipelotrichales</taxon>
        <taxon>Erysipelotrichaceae</taxon>
        <taxon>Copranaerobaculum</taxon>
    </lineage>
</organism>
<dbReference type="RefSeq" id="WP_160624352.1">
    <property type="nucleotide sequence ID" value="NZ_WUUQ01000001.1"/>
</dbReference>
<sequence>MKKQKFILDTDPGIDDALAIALACRHADLELLGVCAVAGNALLSCTYPNAKNIMKLCGRADVPVLRGHDAPLEKKLRCGDDAHGINGLDGYEFLDQPKLPETEEAVNFMIDMVMRYPHEVTIVAIGPFTNVAAAIQQEEQFASHVKRILVMGGAVNVPGNVSAVAEFNVMSDPLAAQIIVNSGIDVSFIPLDITLQTRLKPEDLAEICENDHPVSNFLNAVLKHRFEVLEARGELGYPMHDPLTIGALIDPSLIQYEDYFMQIETTQGALAEGMCVLDRRREAPKPNVHVGVGVDSDRFLTLYKETIRGY</sequence>
<accession>A0A6N8U3W5</accession>
<evidence type="ECO:0000313" key="5">
    <source>
        <dbReference type="Proteomes" id="UP000434036"/>
    </source>
</evidence>
<dbReference type="PANTHER" id="PTHR12304:SF4">
    <property type="entry name" value="URIDINE NUCLEOSIDASE"/>
    <property type="match status" value="1"/>
</dbReference>
<reference evidence="4 5" key="2">
    <citation type="submission" date="2020-01" db="EMBL/GenBank/DDBJ databases">
        <title>Clostridiaceae sp. nov. isolated from the gut of human by culturomics.</title>
        <authorList>
            <person name="Chang Y."/>
        </authorList>
    </citation>
    <scope>NUCLEOTIDE SEQUENCE [LARGE SCALE GENOMIC DNA]</scope>
    <source>
        <strain evidence="4 5">DONG20-135</strain>
    </source>
</reference>
<name>A0A6N8U3W5_9FIRM</name>
<dbReference type="Pfam" id="PF01156">
    <property type="entry name" value="IU_nuc_hydro"/>
    <property type="match status" value="1"/>
</dbReference>
<dbReference type="InterPro" id="IPR036452">
    <property type="entry name" value="Ribo_hydro-like"/>
</dbReference>
<dbReference type="Proteomes" id="UP000434036">
    <property type="component" value="Unassembled WGS sequence"/>
</dbReference>
<dbReference type="InterPro" id="IPR001910">
    <property type="entry name" value="Inosine/uridine_hydrolase_dom"/>
</dbReference>
<keyword evidence="2" id="KW-0326">Glycosidase</keyword>
<evidence type="ECO:0000313" key="4">
    <source>
        <dbReference type="EMBL" id="MXQ72876.1"/>
    </source>
</evidence>
<evidence type="ECO:0000256" key="1">
    <source>
        <dbReference type="ARBA" id="ARBA00022801"/>
    </source>
</evidence>
<dbReference type="GO" id="GO:0008477">
    <property type="term" value="F:purine nucleosidase activity"/>
    <property type="evidence" value="ECO:0007669"/>
    <property type="project" value="TreeGrafter"/>
</dbReference>
<dbReference type="SUPFAM" id="SSF53590">
    <property type="entry name" value="Nucleoside hydrolase"/>
    <property type="match status" value="1"/>
</dbReference>
<dbReference type="AlphaFoldDB" id="A0A6N8U3W5"/>